<keyword evidence="12" id="KW-1185">Reference proteome</keyword>
<dbReference type="Pfam" id="PF00001">
    <property type="entry name" value="7tm_1"/>
    <property type="match status" value="1"/>
</dbReference>
<proteinExistence type="inferred from homology"/>
<evidence type="ECO:0000256" key="3">
    <source>
        <dbReference type="ARBA" id="ARBA00022989"/>
    </source>
</evidence>
<dbReference type="Gene3D" id="1.20.1070.10">
    <property type="entry name" value="Rhodopsin 7-helix transmembrane proteins"/>
    <property type="match status" value="1"/>
</dbReference>
<feature type="transmembrane region" description="Helical" evidence="9">
    <location>
        <begin position="277"/>
        <end position="307"/>
    </location>
</feature>
<dbReference type="AlphaFoldDB" id="A0A9D4LJI8"/>
<dbReference type="SUPFAM" id="SSF81321">
    <property type="entry name" value="Family A G protein-coupled receptor-like"/>
    <property type="match status" value="1"/>
</dbReference>
<feature type="transmembrane region" description="Helical" evidence="9">
    <location>
        <begin position="149"/>
        <end position="166"/>
    </location>
</feature>
<comment type="subcellular location">
    <subcellularLocation>
        <location evidence="1">Membrane</location>
        <topology evidence="1">Multi-pass membrane protein</topology>
    </subcellularLocation>
</comment>
<gene>
    <name evidence="11" type="ORF">DPMN_101483</name>
</gene>
<dbReference type="PANTHER" id="PTHR24243">
    <property type="entry name" value="G-PROTEIN COUPLED RECEPTOR"/>
    <property type="match status" value="1"/>
</dbReference>
<keyword evidence="5 9" id="KW-0472">Membrane</keyword>
<dbReference type="PROSITE" id="PS00237">
    <property type="entry name" value="G_PROTEIN_RECEP_F1_1"/>
    <property type="match status" value="1"/>
</dbReference>
<evidence type="ECO:0000313" key="11">
    <source>
        <dbReference type="EMBL" id="KAH3858843.1"/>
    </source>
</evidence>
<dbReference type="PRINTS" id="PR00237">
    <property type="entry name" value="GPCRRHODOPSN"/>
</dbReference>
<evidence type="ECO:0000256" key="6">
    <source>
        <dbReference type="ARBA" id="ARBA00023170"/>
    </source>
</evidence>
<evidence type="ECO:0000256" key="7">
    <source>
        <dbReference type="ARBA" id="ARBA00023224"/>
    </source>
</evidence>
<dbReference type="InterPro" id="IPR017452">
    <property type="entry name" value="GPCR_Rhodpsn_7TM"/>
</dbReference>
<dbReference type="GO" id="GO:0005886">
    <property type="term" value="C:plasma membrane"/>
    <property type="evidence" value="ECO:0007669"/>
    <property type="project" value="TreeGrafter"/>
</dbReference>
<evidence type="ECO:0000313" key="12">
    <source>
        <dbReference type="Proteomes" id="UP000828390"/>
    </source>
</evidence>
<dbReference type="PANTHER" id="PTHR24243:SF230">
    <property type="entry name" value="G-PROTEIN COUPLED RECEPTORS FAMILY 1 PROFILE DOMAIN-CONTAINING PROTEIN"/>
    <property type="match status" value="1"/>
</dbReference>
<feature type="domain" description="G-protein coupled receptors family 1 profile" evidence="10">
    <location>
        <begin position="128"/>
        <end position="408"/>
    </location>
</feature>
<evidence type="ECO:0000256" key="2">
    <source>
        <dbReference type="ARBA" id="ARBA00022692"/>
    </source>
</evidence>
<accession>A0A9D4LJI8</accession>
<dbReference type="Proteomes" id="UP000828390">
    <property type="component" value="Unassembled WGS sequence"/>
</dbReference>
<comment type="caution">
    <text evidence="11">The sequence shown here is derived from an EMBL/GenBank/DDBJ whole genome shotgun (WGS) entry which is preliminary data.</text>
</comment>
<reference evidence="11" key="2">
    <citation type="submission" date="2020-11" db="EMBL/GenBank/DDBJ databases">
        <authorList>
            <person name="McCartney M.A."/>
            <person name="Auch B."/>
            <person name="Kono T."/>
            <person name="Mallez S."/>
            <person name="Becker A."/>
            <person name="Gohl D.M."/>
            <person name="Silverstein K.A.T."/>
            <person name="Koren S."/>
            <person name="Bechman K.B."/>
            <person name="Herman A."/>
            <person name="Abrahante J.E."/>
            <person name="Garbe J."/>
        </authorList>
    </citation>
    <scope>NUCLEOTIDE SEQUENCE</scope>
    <source>
        <strain evidence="11">Duluth1</strain>
        <tissue evidence="11">Whole animal</tissue>
    </source>
</reference>
<evidence type="ECO:0000256" key="1">
    <source>
        <dbReference type="ARBA" id="ARBA00004141"/>
    </source>
</evidence>
<comment type="similarity">
    <text evidence="8">Belongs to the G-protein coupled receptor 1 family.</text>
</comment>
<reference evidence="11" key="1">
    <citation type="journal article" date="2019" name="bioRxiv">
        <title>The Genome of the Zebra Mussel, Dreissena polymorpha: A Resource for Invasive Species Research.</title>
        <authorList>
            <person name="McCartney M.A."/>
            <person name="Auch B."/>
            <person name="Kono T."/>
            <person name="Mallez S."/>
            <person name="Zhang Y."/>
            <person name="Obille A."/>
            <person name="Becker A."/>
            <person name="Abrahante J.E."/>
            <person name="Garbe J."/>
            <person name="Badalamenti J.P."/>
            <person name="Herman A."/>
            <person name="Mangelson H."/>
            <person name="Liachko I."/>
            <person name="Sullivan S."/>
            <person name="Sone E.D."/>
            <person name="Koren S."/>
            <person name="Silverstein K.A.T."/>
            <person name="Beckman K.B."/>
            <person name="Gohl D.M."/>
        </authorList>
    </citation>
    <scope>NUCLEOTIDE SEQUENCE</scope>
    <source>
        <strain evidence="11">Duluth1</strain>
        <tissue evidence="11">Whole animal</tissue>
    </source>
</reference>
<feature type="transmembrane region" description="Helical" evidence="9">
    <location>
        <begin position="396"/>
        <end position="415"/>
    </location>
</feature>
<sequence>MIPEITAELPIPLSRIISEECYARCSEIHDNQATMSMEDHAKEFNLHFKHLFFNKENDTSEARGLNSWLCSYDVKNGSNVPNLSAGCPMFHDNMRQFLLDDSTPYTPSPEHRFFTYVTPVIAVFGVVGNSVSLMVFLSKNMRKLSASMYLIALAISDIMSILLYVLPEWLKHGEPLLSGYSWPPLLQQNGVCKSVLYIQYIARFLSSWFVVFFTIERFIGVCFPLRRKDLCDPRSAARVILGAVVVASAGCVFKPVLSGSFPTISGAMLCTSDKEHQYLSFILDSIFGVIITFIPFILITVLNVFIIRRLVVRNKRSRQIRVVTTESIIRLEFTFILLAMSICFVALNLPYFAVWCKRYWKIRQMFNLHMMSPTTLQNHANHISDLDDTLHVTRTILYTNYCINFCLYSVTGAYFRKELKHLFCKRDKNIRLSYAHRCSAYNTRAHSMASPQTSLL</sequence>
<keyword evidence="7 8" id="KW-0807">Transducer</keyword>
<feature type="transmembrane region" description="Helical" evidence="9">
    <location>
        <begin position="236"/>
        <end position="257"/>
    </location>
</feature>
<evidence type="ECO:0000256" key="9">
    <source>
        <dbReference type="SAM" id="Phobius"/>
    </source>
</evidence>
<dbReference type="EMBL" id="JAIWYP010000003">
    <property type="protein sequence ID" value="KAH3858843.1"/>
    <property type="molecule type" value="Genomic_DNA"/>
</dbReference>
<name>A0A9D4LJI8_DREPO</name>
<keyword evidence="3 9" id="KW-1133">Transmembrane helix</keyword>
<dbReference type="CDD" id="cd14978">
    <property type="entry name" value="7tmA_FMRFamide_R-like"/>
    <property type="match status" value="1"/>
</dbReference>
<keyword evidence="4 8" id="KW-0297">G-protein coupled receptor</keyword>
<organism evidence="11 12">
    <name type="scientific">Dreissena polymorpha</name>
    <name type="common">Zebra mussel</name>
    <name type="synonym">Mytilus polymorpha</name>
    <dbReference type="NCBI Taxonomy" id="45954"/>
    <lineage>
        <taxon>Eukaryota</taxon>
        <taxon>Metazoa</taxon>
        <taxon>Spiralia</taxon>
        <taxon>Lophotrochozoa</taxon>
        <taxon>Mollusca</taxon>
        <taxon>Bivalvia</taxon>
        <taxon>Autobranchia</taxon>
        <taxon>Heteroconchia</taxon>
        <taxon>Euheterodonta</taxon>
        <taxon>Imparidentia</taxon>
        <taxon>Neoheterodontei</taxon>
        <taxon>Myida</taxon>
        <taxon>Dreissenoidea</taxon>
        <taxon>Dreissenidae</taxon>
        <taxon>Dreissena</taxon>
    </lineage>
</organism>
<dbReference type="PROSITE" id="PS50262">
    <property type="entry name" value="G_PROTEIN_RECEP_F1_2"/>
    <property type="match status" value="1"/>
</dbReference>
<feature type="transmembrane region" description="Helical" evidence="9">
    <location>
        <begin position="113"/>
        <end position="137"/>
    </location>
</feature>
<evidence type="ECO:0000256" key="5">
    <source>
        <dbReference type="ARBA" id="ARBA00023136"/>
    </source>
</evidence>
<evidence type="ECO:0000256" key="4">
    <source>
        <dbReference type="ARBA" id="ARBA00023040"/>
    </source>
</evidence>
<dbReference type="GO" id="GO:0004930">
    <property type="term" value="F:G protein-coupled receptor activity"/>
    <property type="evidence" value="ECO:0007669"/>
    <property type="project" value="UniProtKB-KW"/>
</dbReference>
<feature type="transmembrane region" description="Helical" evidence="9">
    <location>
        <begin position="328"/>
        <end position="353"/>
    </location>
</feature>
<feature type="transmembrane region" description="Helical" evidence="9">
    <location>
        <begin position="195"/>
        <end position="215"/>
    </location>
</feature>
<evidence type="ECO:0000256" key="8">
    <source>
        <dbReference type="RuleBase" id="RU000688"/>
    </source>
</evidence>
<protein>
    <recommendedName>
        <fullName evidence="10">G-protein coupled receptors family 1 profile domain-containing protein</fullName>
    </recommendedName>
</protein>
<dbReference type="InterPro" id="IPR000276">
    <property type="entry name" value="GPCR_Rhodpsn"/>
</dbReference>
<keyword evidence="2 8" id="KW-0812">Transmembrane</keyword>
<evidence type="ECO:0000259" key="10">
    <source>
        <dbReference type="PROSITE" id="PS50262"/>
    </source>
</evidence>
<keyword evidence="6 8" id="KW-0675">Receptor</keyword>